<evidence type="ECO:0000256" key="7">
    <source>
        <dbReference type="SAM" id="MobiDB-lite"/>
    </source>
</evidence>
<evidence type="ECO:0000256" key="4">
    <source>
        <dbReference type="ARBA" id="ARBA00022552"/>
    </source>
</evidence>
<evidence type="ECO:0000256" key="5">
    <source>
        <dbReference type="ARBA" id="ARBA00023242"/>
    </source>
</evidence>
<evidence type="ECO:0000313" key="9">
    <source>
        <dbReference type="Proteomes" id="UP000015105"/>
    </source>
</evidence>
<feature type="compositionally biased region" description="Basic residues" evidence="7">
    <location>
        <begin position="59"/>
        <end position="69"/>
    </location>
</feature>
<proteinExistence type="inferred from homology"/>
<evidence type="ECO:0000256" key="1">
    <source>
        <dbReference type="ARBA" id="ARBA00004604"/>
    </source>
</evidence>
<accession>A0A453L7S5</accession>
<evidence type="ECO:0000256" key="3">
    <source>
        <dbReference type="ARBA" id="ARBA00022517"/>
    </source>
</evidence>
<reference evidence="8" key="5">
    <citation type="journal article" date="2021" name="G3 (Bethesda)">
        <title>Aegilops tauschii genome assembly Aet v5.0 features greater sequence contiguity and improved annotation.</title>
        <authorList>
            <person name="Wang L."/>
            <person name="Zhu T."/>
            <person name="Rodriguez J.C."/>
            <person name="Deal K.R."/>
            <person name="Dubcovsky J."/>
            <person name="McGuire P.E."/>
            <person name="Lux T."/>
            <person name="Spannagl M."/>
            <person name="Mayer K.F.X."/>
            <person name="Baldrich P."/>
            <person name="Meyers B.C."/>
            <person name="Huo N."/>
            <person name="Gu Y.Q."/>
            <person name="Zhou H."/>
            <person name="Devos K.M."/>
            <person name="Bennetzen J.L."/>
            <person name="Unver T."/>
            <person name="Budak H."/>
            <person name="Gulick P.J."/>
            <person name="Galiba G."/>
            <person name="Kalapos B."/>
            <person name="Nelson D.R."/>
            <person name="Li P."/>
            <person name="You F.M."/>
            <person name="Luo M.C."/>
            <person name="Dvorak J."/>
        </authorList>
    </citation>
    <scope>NUCLEOTIDE SEQUENCE [LARGE SCALE GENOMIC DNA]</scope>
    <source>
        <strain evidence="8">cv. AL8/78</strain>
    </source>
</reference>
<keyword evidence="3" id="KW-0690">Ribosome biogenesis</keyword>
<dbReference type="InterPro" id="IPR007276">
    <property type="entry name" value="Nop14"/>
</dbReference>
<reference evidence="9" key="2">
    <citation type="journal article" date="2017" name="Nat. Plants">
        <title>The Aegilops tauschii genome reveals multiple impacts of transposons.</title>
        <authorList>
            <person name="Zhao G."/>
            <person name="Zou C."/>
            <person name="Li K."/>
            <person name="Wang K."/>
            <person name="Li T."/>
            <person name="Gao L."/>
            <person name="Zhang X."/>
            <person name="Wang H."/>
            <person name="Yang Z."/>
            <person name="Liu X."/>
            <person name="Jiang W."/>
            <person name="Mao L."/>
            <person name="Kong X."/>
            <person name="Jiao Y."/>
            <person name="Jia J."/>
        </authorList>
    </citation>
    <scope>NUCLEOTIDE SEQUENCE [LARGE SCALE GENOMIC DNA]</scope>
    <source>
        <strain evidence="9">cv. AL8/78</strain>
    </source>
</reference>
<reference evidence="9" key="1">
    <citation type="journal article" date="2014" name="Science">
        <title>Ancient hybridizations among the ancestral genomes of bread wheat.</title>
        <authorList>
            <consortium name="International Wheat Genome Sequencing Consortium,"/>
            <person name="Marcussen T."/>
            <person name="Sandve S.R."/>
            <person name="Heier L."/>
            <person name="Spannagl M."/>
            <person name="Pfeifer M."/>
            <person name="Jakobsen K.S."/>
            <person name="Wulff B.B."/>
            <person name="Steuernagel B."/>
            <person name="Mayer K.F."/>
            <person name="Olsen O.A."/>
        </authorList>
    </citation>
    <scope>NUCLEOTIDE SEQUENCE [LARGE SCALE GENOMIC DNA]</scope>
    <source>
        <strain evidence="9">cv. AL8/78</strain>
    </source>
</reference>
<keyword evidence="9" id="KW-1185">Reference proteome</keyword>
<protein>
    <submittedName>
        <fullName evidence="8">Uncharacterized protein</fullName>
    </submittedName>
</protein>
<reference evidence="8" key="4">
    <citation type="submission" date="2019-03" db="UniProtKB">
        <authorList>
            <consortium name="EnsemblPlants"/>
        </authorList>
    </citation>
    <scope>IDENTIFICATION</scope>
</reference>
<dbReference type="GO" id="GO:0032040">
    <property type="term" value="C:small-subunit processome"/>
    <property type="evidence" value="ECO:0007669"/>
    <property type="project" value="InterPro"/>
</dbReference>
<dbReference type="GO" id="GO:0030490">
    <property type="term" value="P:maturation of SSU-rRNA"/>
    <property type="evidence" value="ECO:0007669"/>
    <property type="project" value="TreeGrafter"/>
</dbReference>
<comment type="subcellular location">
    <subcellularLocation>
        <location evidence="1">Nucleus</location>
        <location evidence="1">Nucleolus</location>
    </subcellularLocation>
</comment>
<feature type="compositionally biased region" description="Low complexity" evidence="7">
    <location>
        <begin position="1"/>
        <end position="10"/>
    </location>
</feature>
<dbReference type="Gramene" id="AET5Gv20663000.2">
    <property type="protein sequence ID" value="AET5Gv20663000.2"/>
    <property type="gene ID" value="AET5Gv20663000"/>
</dbReference>
<feature type="region of interest" description="Disordered" evidence="7">
    <location>
        <begin position="1"/>
        <end position="80"/>
    </location>
</feature>
<feature type="compositionally biased region" description="Low complexity" evidence="7">
    <location>
        <begin position="35"/>
        <end position="54"/>
    </location>
</feature>
<dbReference type="Pfam" id="PF04147">
    <property type="entry name" value="Nop14"/>
    <property type="match status" value="1"/>
</dbReference>
<evidence type="ECO:0000256" key="2">
    <source>
        <dbReference type="ARBA" id="ARBA00007466"/>
    </source>
</evidence>
<dbReference type="PANTHER" id="PTHR23183:SF0">
    <property type="entry name" value="NUCLEOLAR PROTEIN 14"/>
    <property type="match status" value="1"/>
</dbReference>
<evidence type="ECO:0000313" key="8">
    <source>
        <dbReference type="EnsemblPlants" id="AET5Gv20663000.2"/>
    </source>
</evidence>
<keyword evidence="4" id="KW-0698">rRNA processing</keyword>
<reference evidence="8" key="3">
    <citation type="journal article" date="2017" name="Nature">
        <title>Genome sequence of the progenitor of the wheat D genome Aegilops tauschii.</title>
        <authorList>
            <person name="Luo M.C."/>
            <person name="Gu Y.Q."/>
            <person name="Puiu D."/>
            <person name="Wang H."/>
            <person name="Twardziok S.O."/>
            <person name="Deal K.R."/>
            <person name="Huo N."/>
            <person name="Zhu T."/>
            <person name="Wang L."/>
            <person name="Wang Y."/>
            <person name="McGuire P.E."/>
            <person name="Liu S."/>
            <person name="Long H."/>
            <person name="Ramasamy R.K."/>
            <person name="Rodriguez J.C."/>
            <person name="Van S.L."/>
            <person name="Yuan L."/>
            <person name="Wang Z."/>
            <person name="Xia Z."/>
            <person name="Xiao L."/>
            <person name="Anderson O.D."/>
            <person name="Ouyang S."/>
            <person name="Liang Y."/>
            <person name="Zimin A.V."/>
            <person name="Pertea G."/>
            <person name="Qi P."/>
            <person name="Bennetzen J.L."/>
            <person name="Dai X."/>
            <person name="Dawson M.W."/>
            <person name="Muller H.G."/>
            <person name="Kugler K."/>
            <person name="Rivarola-Duarte L."/>
            <person name="Spannagl M."/>
            <person name="Mayer K.F.X."/>
            <person name="Lu F.H."/>
            <person name="Bevan M.W."/>
            <person name="Leroy P."/>
            <person name="Li P."/>
            <person name="You F.M."/>
            <person name="Sun Q."/>
            <person name="Liu Z."/>
            <person name="Lyons E."/>
            <person name="Wicker T."/>
            <person name="Salzberg S.L."/>
            <person name="Devos K.M."/>
            <person name="Dvorak J."/>
        </authorList>
    </citation>
    <scope>NUCLEOTIDE SEQUENCE [LARGE SCALE GENOMIC DNA]</scope>
    <source>
        <strain evidence="8">cv. AL8/78</strain>
    </source>
</reference>
<feature type="compositionally biased region" description="Low complexity" evidence="7">
    <location>
        <begin position="70"/>
        <end position="80"/>
    </location>
</feature>
<dbReference type="AlphaFoldDB" id="A0A453L7S5"/>
<organism evidence="8 9">
    <name type="scientific">Aegilops tauschii subsp. strangulata</name>
    <name type="common">Goatgrass</name>
    <dbReference type="NCBI Taxonomy" id="200361"/>
    <lineage>
        <taxon>Eukaryota</taxon>
        <taxon>Viridiplantae</taxon>
        <taxon>Streptophyta</taxon>
        <taxon>Embryophyta</taxon>
        <taxon>Tracheophyta</taxon>
        <taxon>Spermatophyta</taxon>
        <taxon>Magnoliopsida</taxon>
        <taxon>Liliopsida</taxon>
        <taxon>Poales</taxon>
        <taxon>Poaceae</taxon>
        <taxon>BOP clade</taxon>
        <taxon>Pooideae</taxon>
        <taxon>Triticodae</taxon>
        <taxon>Triticeae</taxon>
        <taxon>Triticinae</taxon>
        <taxon>Aegilops</taxon>
    </lineage>
</organism>
<evidence type="ECO:0000256" key="6">
    <source>
        <dbReference type="ARBA" id="ARBA00024695"/>
    </source>
</evidence>
<sequence length="174" mass="19276">GRCTKHTSLARSRHHHAAAAARLVAEPPPRRRPATSRSVSAMAKTKPTAAGAAAADKKHNNKKKGKGNIKGRSGPAAVAMKARGAAAAGAERSNPFEAIWSRRKFDVLGKKRKGEERRTSRSRSDAIHKRENTLLKEFEQSAKSSVFHDRRIGERDETLPEYDKAILRQQREHM</sequence>
<name>A0A453L7S5_AEGTS</name>
<dbReference type="Proteomes" id="UP000015105">
    <property type="component" value="Chromosome 5D"/>
</dbReference>
<dbReference type="EnsemblPlants" id="AET5Gv20663000.2">
    <property type="protein sequence ID" value="AET5Gv20663000.2"/>
    <property type="gene ID" value="AET5Gv20663000"/>
</dbReference>
<dbReference type="GO" id="GO:0030692">
    <property type="term" value="C:Noc4p-Nop14p complex"/>
    <property type="evidence" value="ECO:0007669"/>
    <property type="project" value="TreeGrafter"/>
</dbReference>
<dbReference type="PANTHER" id="PTHR23183">
    <property type="entry name" value="NOP14"/>
    <property type="match status" value="1"/>
</dbReference>
<keyword evidence="5" id="KW-0539">Nucleus</keyword>
<comment type="function">
    <text evidence="6">Involved in nucleolar processing of pre-18S ribosomal RNA. Has a role in the nuclear export of 40S pre-ribosomal subunit to the cytoplasm.</text>
</comment>
<comment type="similarity">
    <text evidence="2">Belongs to the NOP14 family.</text>
</comment>